<feature type="compositionally biased region" description="Low complexity" evidence="1">
    <location>
        <begin position="14"/>
        <end position="26"/>
    </location>
</feature>
<protein>
    <submittedName>
        <fullName evidence="2">Uncharacterized protein</fullName>
    </submittedName>
</protein>
<evidence type="ECO:0000313" key="3">
    <source>
        <dbReference type="Proteomes" id="UP001283361"/>
    </source>
</evidence>
<dbReference type="EMBL" id="JAWDGP010000571">
    <property type="protein sequence ID" value="KAK3799426.1"/>
    <property type="molecule type" value="Genomic_DNA"/>
</dbReference>
<comment type="caution">
    <text evidence="2">The sequence shown here is derived from an EMBL/GenBank/DDBJ whole genome shotgun (WGS) entry which is preliminary data.</text>
</comment>
<keyword evidence="3" id="KW-1185">Reference proteome</keyword>
<reference evidence="2" key="1">
    <citation type="journal article" date="2023" name="G3 (Bethesda)">
        <title>A reference genome for the long-term kleptoplast-retaining sea slug Elysia crispata morphotype clarki.</title>
        <authorList>
            <person name="Eastman K.E."/>
            <person name="Pendleton A.L."/>
            <person name="Shaikh M.A."/>
            <person name="Suttiyut T."/>
            <person name="Ogas R."/>
            <person name="Tomko P."/>
            <person name="Gavelis G."/>
            <person name="Widhalm J.R."/>
            <person name="Wisecaver J.H."/>
        </authorList>
    </citation>
    <scope>NUCLEOTIDE SEQUENCE</scope>
    <source>
        <strain evidence="2">ECLA1</strain>
    </source>
</reference>
<organism evidence="2 3">
    <name type="scientific">Elysia crispata</name>
    <name type="common">lettuce slug</name>
    <dbReference type="NCBI Taxonomy" id="231223"/>
    <lineage>
        <taxon>Eukaryota</taxon>
        <taxon>Metazoa</taxon>
        <taxon>Spiralia</taxon>
        <taxon>Lophotrochozoa</taxon>
        <taxon>Mollusca</taxon>
        <taxon>Gastropoda</taxon>
        <taxon>Heterobranchia</taxon>
        <taxon>Euthyneura</taxon>
        <taxon>Panpulmonata</taxon>
        <taxon>Sacoglossa</taxon>
        <taxon>Placobranchoidea</taxon>
        <taxon>Plakobranchidae</taxon>
        <taxon>Elysia</taxon>
    </lineage>
</organism>
<feature type="region of interest" description="Disordered" evidence="1">
    <location>
        <begin position="1"/>
        <end position="26"/>
    </location>
</feature>
<name>A0AAE1E9N1_9GAST</name>
<dbReference type="Proteomes" id="UP001283361">
    <property type="component" value="Unassembled WGS sequence"/>
</dbReference>
<dbReference type="AlphaFoldDB" id="A0AAE1E9N1"/>
<proteinExistence type="predicted"/>
<evidence type="ECO:0000256" key="1">
    <source>
        <dbReference type="SAM" id="MobiDB-lite"/>
    </source>
</evidence>
<evidence type="ECO:0000313" key="2">
    <source>
        <dbReference type="EMBL" id="KAK3799426.1"/>
    </source>
</evidence>
<sequence length="112" mass="12149">MNDTKQMTNGRGFLLTPPSHPSQQLPSLEDNLADVKASTPPRHRPVSVALSRPLRLRQTSRFITASSVLKSCHSSSYHSGRRVAAYITHLTPQPPGTALGQIIEATFSSSTV</sequence>
<accession>A0AAE1E9N1</accession>
<gene>
    <name evidence="2" type="ORF">RRG08_009969</name>
</gene>